<evidence type="ECO:0000256" key="1">
    <source>
        <dbReference type="ARBA" id="ARBA00022603"/>
    </source>
</evidence>
<organism evidence="4 5">
    <name type="scientific">Haploplasma axanthum</name>
    <name type="common">Acholeplasma axanthum</name>
    <dbReference type="NCBI Taxonomy" id="29552"/>
    <lineage>
        <taxon>Bacteria</taxon>
        <taxon>Bacillati</taxon>
        <taxon>Mycoplasmatota</taxon>
        <taxon>Mollicutes</taxon>
        <taxon>Acholeplasmatales</taxon>
        <taxon>Acholeplasmataceae</taxon>
        <taxon>Haploplasma</taxon>
    </lineage>
</organism>
<keyword evidence="4" id="KW-0560">Oxidoreductase</keyword>
<dbReference type="KEGG" id="aaxa:NCTC10138_00556"/>
<dbReference type="InterPro" id="IPR046977">
    <property type="entry name" value="RsmC/RlmG"/>
</dbReference>
<dbReference type="Pfam" id="PF05175">
    <property type="entry name" value="MTS"/>
    <property type="match status" value="1"/>
</dbReference>
<feature type="domain" description="Methyltransferase small" evidence="3">
    <location>
        <begin position="27"/>
        <end position="192"/>
    </location>
</feature>
<dbReference type="Gene3D" id="3.40.50.150">
    <property type="entry name" value="Vaccinia Virus protein VP39"/>
    <property type="match status" value="1"/>
</dbReference>
<dbReference type="Proteomes" id="UP000289841">
    <property type="component" value="Chromosome"/>
</dbReference>
<dbReference type="CDD" id="cd02440">
    <property type="entry name" value="AdoMet_MTases"/>
    <property type="match status" value="1"/>
</dbReference>
<dbReference type="PANTHER" id="PTHR47816:SF4">
    <property type="entry name" value="RIBOSOMAL RNA SMALL SUBUNIT METHYLTRANSFERASE C"/>
    <property type="match status" value="1"/>
</dbReference>
<dbReference type="EC" id="2.1.1.174" evidence="4"/>
<dbReference type="GO" id="GO:0052916">
    <property type="term" value="F:23S rRNA (guanine(1835)-N(2))-methyltransferase activity"/>
    <property type="evidence" value="ECO:0007669"/>
    <property type="project" value="UniProtKB-EC"/>
</dbReference>
<accession>A0A449BCP5</accession>
<dbReference type="AlphaFoldDB" id="A0A449BCP5"/>
<dbReference type="EMBL" id="LR215048">
    <property type="protein sequence ID" value="VEU80197.1"/>
    <property type="molecule type" value="Genomic_DNA"/>
</dbReference>
<evidence type="ECO:0000256" key="2">
    <source>
        <dbReference type="ARBA" id="ARBA00022679"/>
    </source>
</evidence>
<dbReference type="OrthoDB" id="9764961at2"/>
<reference evidence="4 5" key="1">
    <citation type="submission" date="2019-01" db="EMBL/GenBank/DDBJ databases">
        <authorList>
            <consortium name="Pathogen Informatics"/>
        </authorList>
    </citation>
    <scope>NUCLEOTIDE SEQUENCE [LARGE SCALE GENOMIC DNA]</scope>
    <source>
        <strain evidence="4 5">NCTC10138</strain>
    </source>
</reference>
<keyword evidence="1 4" id="KW-0489">Methyltransferase</keyword>
<dbReference type="EC" id="1.3.3.4" evidence="4"/>
<keyword evidence="2 4" id="KW-0808">Transferase</keyword>
<dbReference type="GO" id="GO:0004729">
    <property type="term" value="F:oxygen-dependent protoporphyrinogen oxidase activity"/>
    <property type="evidence" value="ECO:0007669"/>
    <property type="project" value="UniProtKB-EC"/>
</dbReference>
<dbReference type="STRING" id="1278311.GCA_000428705_01044"/>
<gene>
    <name evidence="4" type="primary">hemK_1</name>
    <name evidence="4" type="ORF">NCTC10138_00556</name>
</gene>
<sequence length="196" mass="22379">MSHYFINDESLKDELKKISVNIKNQKYEFLTNSGVFSKEGLDFGSRLLIETIKNDNFSRIADVGCGYGPIGIVLAKENPESTVWMYDINERAIKLAETNAELNQVKNVKIKENDALDNVKEKFDLVVTNPPIRAGKKIVFKIYEQAYERLEENGSFYCVIQKKQGAPSSFEKLSELFSTCEIVAKLKGYWIIFAKK</sequence>
<dbReference type="SUPFAM" id="SSF53335">
    <property type="entry name" value="S-adenosyl-L-methionine-dependent methyltransferases"/>
    <property type="match status" value="1"/>
</dbReference>
<dbReference type="PANTHER" id="PTHR47816">
    <property type="entry name" value="RIBOSOMAL RNA SMALL SUBUNIT METHYLTRANSFERASE C"/>
    <property type="match status" value="1"/>
</dbReference>
<evidence type="ECO:0000259" key="3">
    <source>
        <dbReference type="Pfam" id="PF05175"/>
    </source>
</evidence>
<dbReference type="RefSeq" id="WP_026390567.1">
    <property type="nucleotide sequence ID" value="NZ_LR215048.1"/>
</dbReference>
<protein>
    <submittedName>
        <fullName evidence="4">Protoporphyrinogen oxidase</fullName>
        <ecNumber evidence="4">1.3.3.4</ecNumber>
        <ecNumber evidence="4">2.1.1.174</ecNumber>
    </submittedName>
</protein>
<keyword evidence="5" id="KW-1185">Reference proteome</keyword>
<proteinExistence type="predicted"/>
<name>A0A449BCP5_HAPAX</name>
<dbReference type="InterPro" id="IPR007848">
    <property type="entry name" value="Small_mtfrase_dom"/>
</dbReference>
<evidence type="ECO:0000313" key="5">
    <source>
        <dbReference type="Proteomes" id="UP000289841"/>
    </source>
</evidence>
<dbReference type="InterPro" id="IPR029063">
    <property type="entry name" value="SAM-dependent_MTases_sf"/>
</dbReference>
<evidence type="ECO:0000313" key="4">
    <source>
        <dbReference type="EMBL" id="VEU80197.1"/>
    </source>
</evidence>